<dbReference type="PANTHER" id="PTHR46637:SF1">
    <property type="entry name" value="BLL5188 PROTEIN"/>
    <property type="match status" value="1"/>
</dbReference>
<evidence type="ECO:0000256" key="1">
    <source>
        <dbReference type="SAM" id="MobiDB-lite"/>
    </source>
</evidence>
<dbReference type="PANTHER" id="PTHR46637">
    <property type="entry name" value="TIS1421-TRANSPOSASE PROTEIN A"/>
    <property type="match status" value="1"/>
</dbReference>
<dbReference type="InterPro" id="IPR025161">
    <property type="entry name" value="IS402-like_dom"/>
</dbReference>
<feature type="region of interest" description="Disordered" evidence="1">
    <location>
        <begin position="102"/>
        <end position="131"/>
    </location>
</feature>
<dbReference type="NCBIfam" id="NF033580">
    <property type="entry name" value="transpos_IS5_3"/>
    <property type="match status" value="1"/>
</dbReference>
<protein>
    <submittedName>
        <fullName evidence="3">Transposase</fullName>
    </submittedName>
</protein>
<dbReference type="InterPro" id="IPR052909">
    <property type="entry name" value="Transposase_6_like"/>
</dbReference>
<dbReference type="Pfam" id="PF13340">
    <property type="entry name" value="DUF4096"/>
    <property type="match status" value="1"/>
</dbReference>
<reference evidence="3 4" key="1">
    <citation type="journal article" date="2015" name="Genome Announc.">
        <title>Expanding the biotechnology potential of lactobacilli through comparative genomics of 213 strains and associated genera.</title>
        <authorList>
            <person name="Sun Z."/>
            <person name="Harris H.M."/>
            <person name="McCann A."/>
            <person name="Guo C."/>
            <person name="Argimon S."/>
            <person name="Zhang W."/>
            <person name="Yang X."/>
            <person name="Jeffery I.B."/>
            <person name="Cooney J.C."/>
            <person name="Kagawa T.F."/>
            <person name="Liu W."/>
            <person name="Song Y."/>
            <person name="Salvetti E."/>
            <person name="Wrobel A."/>
            <person name="Rasinkangas P."/>
            <person name="Parkhill J."/>
            <person name="Rea M.C."/>
            <person name="O'Sullivan O."/>
            <person name="Ritari J."/>
            <person name="Douillard F.P."/>
            <person name="Paul Ross R."/>
            <person name="Yang R."/>
            <person name="Briner A.E."/>
            <person name="Felis G.E."/>
            <person name="de Vos W.M."/>
            <person name="Barrangou R."/>
            <person name="Klaenhammer T.R."/>
            <person name="Caufield P.W."/>
            <person name="Cui Y."/>
            <person name="Zhang H."/>
            <person name="O'Toole P.W."/>
        </authorList>
    </citation>
    <scope>NUCLEOTIDE SEQUENCE [LARGE SCALE GENOMIC DNA]</scope>
    <source>
        <strain evidence="3 4">DSM 14421</strain>
    </source>
</reference>
<name>A0A0R1S7Q9_9LACO</name>
<proteinExistence type="predicted"/>
<comment type="caution">
    <text evidence="3">The sequence shown here is derived from an EMBL/GenBank/DDBJ whole genome shotgun (WGS) entry which is preliminary data.</text>
</comment>
<evidence type="ECO:0000313" key="3">
    <source>
        <dbReference type="EMBL" id="KRL63572.1"/>
    </source>
</evidence>
<dbReference type="Proteomes" id="UP000052013">
    <property type="component" value="Unassembled WGS sequence"/>
</dbReference>
<evidence type="ECO:0000259" key="2">
    <source>
        <dbReference type="Pfam" id="PF13340"/>
    </source>
</evidence>
<dbReference type="EMBL" id="AZEY01000102">
    <property type="protein sequence ID" value="KRL63572.1"/>
    <property type="molecule type" value="Genomic_DNA"/>
</dbReference>
<feature type="domain" description="Insertion element IS402-like" evidence="2">
    <location>
        <begin position="8"/>
        <end position="80"/>
    </location>
</feature>
<dbReference type="AlphaFoldDB" id="A0A0R1S7Q9"/>
<feature type="compositionally biased region" description="Basic residues" evidence="1">
    <location>
        <begin position="120"/>
        <end position="131"/>
    </location>
</feature>
<evidence type="ECO:0000313" key="4">
    <source>
        <dbReference type="Proteomes" id="UP000052013"/>
    </source>
</evidence>
<organism evidence="3 4">
    <name type="scientific">Lentilactobacillus diolivorans DSM 14421</name>
    <dbReference type="NCBI Taxonomy" id="1423739"/>
    <lineage>
        <taxon>Bacteria</taxon>
        <taxon>Bacillati</taxon>
        <taxon>Bacillota</taxon>
        <taxon>Bacilli</taxon>
        <taxon>Lactobacillales</taxon>
        <taxon>Lactobacillaceae</taxon>
        <taxon>Lentilactobacillus</taxon>
    </lineage>
</organism>
<dbReference type="PATRIC" id="fig|1423739.3.peg.1630"/>
<gene>
    <name evidence="3" type="ORF">FC85_GL001555</name>
</gene>
<accession>A0A0R1S7Q9</accession>
<sequence>MERRRYELSDEQWHQIEPFFPAYRTGRPPRHDNRTMFNALLYVARSGSPWRDLPAYYPSWKSAYTKFCRWRNSGLLNDLFLALNDDPDLENLMIDSTIVPAHQHSAGSKKGAQFSNWPKPGRKNHQNPHFS</sequence>